<evidence type="ECO:0000256" key="8">
    <source>
        <dbReference type="ARBA" id="ARBA00022845"/>
    </source>
</evidence>
<evidence type="ECO:0000259" key="15">
    <source>
        <dbReference type="PROSITE" id="PS51363"/>
    </source>
</evidence>
<dbReference type="AlphaFoldDB" id="A7ST03"/>
<protein>
    <recommendedName>
        <fullName evidence="12">Eukaryotic translation initiation factor 4 gamma 2</fullName>
    </recommendedName>
</protein>
<dbReference type="Proteomes" id="UP000001593">
    <property type="component" value="Unassembled WGS sequence"/>
</dbReference>
<dbReference type="PANTHER" id="PTHR23253">
    <property type="entry name" value="EUKARYOTIC TRANSLATION INITIATION FACTOR 4 GAMMA"/>
    <property type="match status" value="1"/>
</dbReference>
<dbReference type="PROSITE" id="PS51366">
    <property type="entry name" value="MI"/>
    <property type="match status" value="1"/>
</dbReference>
<keyword evidence="7" id="KW-0832">Ubl conjugation</keyword>
<dbReference type="SUPFAM" id="SSF48371">
    <property type="entry name" value="ARM repeat"/>
    <property type="match status" value="3"/>
</dbReference>
<dbReference type="OMA" id="MGTINEV"/>
<reference evidence="17 18" key="1">
    <citation type="journal article" date="2007" name="Science">
        <title>Sea anemone genome reveals ancestral eumetazoan gene repertoire and genomic organization.</title>
        <authorList>
            <person name="Putnam N.H."/>
            <person name="Srivastava M."/>
            <person name="Hellsten U."/>
            <person name="Dirks B."/>
            <person name="Chapman J."/>
            <person name="Salamov A."/>
            <person name="Terry A."/>
            <person name="Shapiro H."/>
            <person name="Lindquist E."/>
            <person name="Kapitonov V.V."/>
            <person name="Jurka J."/>
            <person name="Genikhovich G."/>
            <person name="Grigoriev I.V."/>
            <person name="Lucas S.M."/>
            <person name="Steele R.E."/>
            <person name="Finnerty J.R."/>
            <person name="Technau U."/>
            <person name="Martindale M.Q."/>
            <person name="Rokhsar D.S."/>
        </authorList>
    </citation>
    <scope>NUCLEOTIDE SEQUENCE [LARGE SCALE GENOMIC DNA]</scope>
    <source>
        <strain evidence="18">CH2 X CH6</strain>
    </source>
</reference>
<dbReference type="SMART" id="SM00543">
    <property type="entry name" value="MIF4G"/>
    <property type="match status" value="1"/>
</dbReference>
<keyword evidence="3" id="KW-0678">Repressor</keyword>
<keyword evidence="4" id="KW-1017">Isopeptide bond</keyword>
<dbReference type="InterPro" id="IPR003891">
    <property type="entry name" value="Initiation_fac_eIF4g_MI"/>
</dbReference>
<keyword evidence="10" id="KW-0007">Acetylation</keyword>
<dbReference type="Pfam" id="PF02020">
    <property type="entry name" value="W2"/>
    <property type="match status" value="1"/>
</dbReference>
<dbReference type="GO" id="GO:0006417">
    <property type="term" value="P:regulation of translation"/>
    <property type="evidence" value="ECO:0007669"/>
    <property type="project" value="UniProtKB-KW"/>
</dbReference>
<evidence type="ECO:0000259" key="16">
    <source>
        <dbReference type="PROSITE" id="PS51366"/>
    </source>
</evidence>
<keyword evidence="5" id="KW-0396">Initiation factor</keyword>
<proteinExistence type="inferred from homology"/>
<dbReference type="InterPro" id="IPR003890">
    <property type="entry name" value="MIF4G-like_typ-3"/>
</dbReference>
<organism evidence="17 18">
    <name type="scientific">Nematostella vectensis</name>
    <name type="common">Starlet sea anemone</name>
    <dbReference type="NCBI Taxonomy" id="45351"/>
    <lineage>
        <taxon>Eukaryota</taxon>
        <taxon>Metazoa</taxon>
        <taxon>Cnidaria</taxon>
        <taxon>Anthozoa</taxon>
        <taxon>Hexacorallia</taxon>
        <taxon>Actiniaria</taxon>
        <taxon>Edwardsiidae</taxon>
        <taxon>Nematostella</taxon>
    </lineage>
</organism>
<dbReference type="eggNOG" id="KOG0401">
    <property type="taxonomic scope" value="Eukaryota"/>
</dbReference>
<feature type="region of interest" description="Disordered" evidence="14">
    <location>
        <begin position="349"/>
        <end position="379"/>
    </location>
</feature>
<evidence type="ECO:0000256" key="14">
    <source>
        <dbReference type="SAM" id="MobiDB-lite"/>
    </source>
</evidence>
<dbReference type="CDD" id="cd11559">
    <property type="entry name" value="W2_eIF4G1_like"/>
    <property type="match status" value="1"/>
</dbReference>
<evidence type="ECO:0000256" key="5">
    <source>
        <dbReference type="ARBA" id="ARBA00022540"/>
    </source>
</evidence>
<feature type="non-terminal residue" evidence="17">
    <location>
        <position position="1"/>
    </location>
</feature>
<dbReference type="Pfam" id="PF02847">
    <property type="entry name" value="MA3"/>
    <property type="match status" value="1"/>
</dbReference>
<evidence type="ECO:0000256" key="11">
    <source>
        <dbReference type="ARBA" id="ARBA00037759"/>
    </source>
</evidence>
<dbReference type="GO" id="GO:0003729">
    <property type="term" value="F:mRNA binding"/>
    <property type="evidence" value="ECO:0000318"/>
    <property type="project" value="GO_Central"/>
</dbReference>
<dbReference type="HOGENOM" id="CLU_001519_0_1_1"/>
<evidence type="ECO:0000256" key="6">
    <source>
        <dbReference type="ARBA" id="ARBA00022553"/>
    </source>
</evidence>
<dbReference type="FunFam" id="1.25.40.180:FF:000068">
    <property type="entry name" value="Eukaryotic translation initiation factor 4 gamma 1-like Protein"/>
    <property type="match status" value="1"/>
</dbReference>
<name>A7ST03_NEMVE</name>
<dbReference type="FunFam" id="1.25.40.180:FF:000042">
    <property type="entry name" value="Eukaryotic translation initiation factor 4 gamma"/>
    <property type="match status" value="1"/>
</dbReference>
<dbReference type="Pfam" id="PF02854">
    <property type="entry name" value="MIF4G"/>
    <property type="match status" value="1"/>
</dbReference>
<dbReference type="PANTHER" id="PTHR23253:SF9">
    <property type="entry name" value="EUKARYOTIC TRANSLATION INITIATION FACTOR 4 GAMMA 2"/>
    <property type="match status" value="1"/>
</dbReference>
<dbReference type="PhylomeDB" id="A7ST03"/>
<dbReference type="EMBL" id="DS469786">
    <property type="protein sequence ID" value="EDO33172.1"/>
    <property type="molecule type" value="Genomic_DNA"/>
</dbReference>
<dbReference type="SMART" id="SM00515">
    <property type="entry name" value="eIF5C"/>
    <property type="match status" value="1"/>
</dbReference>
<dbReference type="PROSITE" id="PS51363">
    <property type="entry name" value="W2"/>
    <property type="match status" value="1"/>
</dbReference>
<keyword evidence="9" id="KW-0648">Protein biosynthesis</keyword>
<comment type="function">
    <text evidence="11">Appears to play a role in the switch from cap-dependent to IRES-mediated translation during mitosis, apoptosis and viral infection. Cleaved by some caspases and viral proteases.</text>
</comment>
<comment type="similarity">
    <text evidence="1">Belongs to the eukaryotic initiation factor 4G family.</text>
</comment>
<dbReference type="FunFam" id="1.25.40.180:FF:000003">
    <property type="entry name" value="Putative eukaryotic translation initiation factor 4 gamma 1"/>
    <property type="match status" value="1"/>
</dbReference>
<evidence type="ECO:0000313" key="18">
    <source>
        <dbReference type="Proteomes" id="UP000001593"/>
    </source>
</evidence>
<keyword evidence="6" id="KW-0597">Phosphoprotein</keyword>
<comment type="subunit">
    <text evidence="13">Interacts with the serine/threonine protein kinases MKNK1 and MKNK2. Binds EIF4A and EIF3. Interacts with MIF4GD. Interacts with DAZAP2.</text>
</comment>
<evidence type="ECO:0000256" key="7">
    <source>
        <dbReference type="ARBA" id="ARBA00022843"/>
    </source>
</evidence>
<keyword evidence="8" id="KW-0810">Translation regulation</keyword>
<feature type="domain" description="MI" evidence="16">
    <location>
        <begin position="461"/>
        <end position="583"/>
    </location>
</feature>
<dbReference type="STRING" id="45351.A7ST03"/>
<evidence type="ECO:0000256" key="1">
    <source>
        <dbReference type="ARBA" id="ARBA00005775"/>
    </source>
</evidence>
<dbReference type="SMART" id="SM00544">
    <property type="entry name" value="MA3"/>
    <property type="match status" value="1"/>
</dbReference>
<feature type="domain" description="W2" evidence="15">
    <location>
        <begin position="652"/>
        <end position="820"/>
    </location>
</feature>
<dbReference type="GO" id="GO:0016281">
    <property type="term" value="C:eukaryotic translation initiation factor 4F complex"/>
    <property type="evidence" value="ECO:0000318"/>
    <property type="project" value="GO_Central"/>
</dbReference>
<evidence type="ECO:0000256" key="13">
    <source>
        <dbReference type="ARBA" id="ARBA00046720"/>
    </source>
</evidence>
<dbReference type="InParanoid" id="A7ST03"/>
<evidence type="ECO:0000313" key="17">
    <source>
        <dbReference type="EMBL" id="EDO33172.1"/>
    </source>
</evidence>
<evidence type="ECO:0000256" key="12">
    <source>
        <dbReference type="ARBA" id="ARBA00040449"/>
    </source>
</evidence>
<dbReference type="GO" id="GO:0003743">
    <property type="term" value="F:translation initiation factor activity"/>
    <property type="evidence" value="ECO:0000318"/>
    <property type="project" value="GO_Central"/>
</dbReference>
<dbReference type="InterPro" id="IPR003307">
    <property type="entry name" value="W2_domain"/>
</dbReference>
<evidence type="ECO:0000256" key="4">
    <source>
        <dbReference type="ARBA" id="ARBA00022499"/>
    </source>
</evidence>
<dbReference type="GO" id="GO:0006413">
    <property type="term" value="P:translational initiation"/>
    <property type="evidence" value="ECO:0000318"/>
    <property type="project" value="GO_Central"/>
</dbReference>
<keyword evidence="18" id="KW-1185">Reference proteome</keyword>
<sequence>EVMRKFRGILNKLTPQKFKKLTEQVMELEIDTSEKLEGIIDIIFEKAISEPGFSVAYANLCRCLLPIKVSTGNKELVFRTILLNKCQKEFEKEKTDENRIHEKIDQLVNEGLSEEDYKIKKAELEEEEMFGKRRTLGNIRFIGELFKLKILTENIMHTCVMKLIKSMDEESLECFCKLLSTIGKDLDHEVAKPRMDQYFSQMDKIIASKKTSSRVRFMLQDLRDLRLSNWVPRRDDNNPKTIDQIHKEAADEEKKTQLLLQQQPKMPKNKGMTVVPQADETWTTVSSRGPRNVSVDPKKFQNVQKRNVDSENISLGPGGRGYGAWARGSSGGTGPIPYELKKSTIFFSCRPSSGAGRQEPRSPGPPGRWPPASEREKALEAARNLGQPKVLFKESDTSCMGSRSDLLTVLGLLSMYLPQKMKMLSKPERKDAPSPEPEPEEEETSAPAPEPPAAKEFSEREVEQKVNSIIDEYHNISDLKEAMECIQEMKSPSMHHKVVFYAINHSMEKHQNERLKTGRLLRALVKSNIISKEQFMEGLDEMLEFTEDYEIDIPHVYNYLGHMVGPACCDGVLPLTDISQSACKLFSKKNNCARLIAELLLTAKSESSSADVAELWAQSGINFSSFFESEDAAQQFIKKMKLESLLTSPPIAPSSSHHSANVQEELRELMLKKKASNQEVFNWIDGNVQNTKDPQFIRAIVTVVCESCKTDDGDSFKCDKVKLANRKNLLQKYIDSDSNLELQALYALQSLTEKLDHPSGMLFALVFRGFLLRHIVHEEAFYAWEKSTDPAEQTGKGTAQASTQRFFEWLRSAEEEPAKDA</sequence>
<evidence type="ECO:0000256" key="2">
    <source>
        <dbReference type="ARBA" id="ARBA00022481"/>
    </source>
</evidence>
<evidence type="ECO:0000256" key="10">
    <source>
        <dbReference type="ARBA" id="ARBA00022990"/>
    </source>
</evidence>
<gene>
    <name evidence="17" type="ORF">NEMVEDRAFT_v1g130495</name>
</gene>
<dbReference type="InterPro" id="IPR016024">
    <property type="entry name" value="ARM-type_fold"/>
</dbReference>
<dbReference type="Gene3D" id="1.25.40.180">
    <property type="match status" value="3"/>
</dbReference>
<evidence type="ECO:0000256" key="9">
    <source>
        <dbReference type="ARBA" id="ARBA00022917"/>
    </source>
</evidence>
<keyword evidence="2" id="KW-0488">Methylation</keyword>
<accession>A7ST03</accession>
<evidence type="ECO:0000256" key="3">
    <source>
        <dbReference type="ARBA" id="ARBA00022491"/>
    </source>
</evidence>
<feature type="region of interest" description="Disordered" evidence="14">
    <location>
        <begin position="425"/>
        <end position="461"/>
    </location>
</feature>